<dbReference type="EMBL" id="KQ435821">
    <property type="protein sequence ID" value="KOX72312.1"/>
    <property type="molecule type" value="Genomic_DNA"/>
</dbReference>
<dbReference type="Proteomes" id="UP000053105">
    <property type="component" value="Unassembled WGS sequence"/>
</dbReference>
<evidence type="ECO:0000256" key="1">
    <source>
        <dbReference type="SAM" id="MobiDB-lite"/>
    </source>
</evidence>
<proteinExistence type="predicted"/>
<feature type="compositionally biased region" description="Polar residues" evidence="1">
    <location>
        <begin position="1"/>
        <end position="16"/>
    </location>
</feature>
<reference evidence="2 3" key="1">
    <citation type="submission" date="2015-07" db="EMBL/GenBank/DDBJ databases">
        <title>The genome of Melipona quadrifasciata.</title>
        <authorList>
            <person name="Pan H."/>
            <person name="Kapheim K."/>
        </authorList>
    </citation>
    <scope>NUCLEOTIDE SEQUENCE [LARGE SCALE GENOMIC DNA]</scope>
    <source>
        <strain evidence="2">0111107301</strain>
        <tissue evidence="2">Whole body</tissue>
    </source>
</reference>
<evidence type="ECO:0000313" key="3">
    <source>
        <dbReference type="Proteomes" id="UP000053105"/>
    </source>
</evidence>
<keyword evidence="3" id="KW-1185">Reference proteome</keyword>
<evidence type="ECO:0000313" key="2">
    <source>
        <dbReference type="EMBL" id="KOX72312.1"/>
    </source>
</evidence>
<feature type="region of interest" description="Disordered" evidence="1">
    <location>
        <begin position="1"/>
        <end position="37"/>
    </location>
</feature>
<dbReference type="AlphaFoldDB" id="A0A0N0BES9"/>
<organism evidence="2 3">
    <name type="scientific">Melipona quadrifasciata</name>
    <dbReference type="NCBI Taxonomy" id="166423"/>
    <lineage>
        <taxon>Eukaryota</taxon>
        <taxon>Metazoa</taxon>
        <taxon>Ecdysozoa</taxon>
        <taxon>Arthropoda</taxon>
        <taxon>Hexapoda</taxon>
        <taxon>Insecta</taxon>
        <taxon>Pterygota</taxon>
        <taxon>Neoptera</taxon>
        <taxon>Endopterygota</taxon>
        <taxon>Hymenoptera</taxon>
        <taxon>Apocrita</taxon>
        <taxon>Aculeata</taxon>
        <taxon>Apoidea</taxon>
        <taxon>Anthophila</taxon>
        <taxon>Apidae</taxon>
        <taxon>Melipona</taxon>
    </lineage>
</organism>
<protein>
    <submittedName>
        <fullName evidence="2">Uncharacterized protein</fullName>
    </submittedName>
</protein>
<name>A0A0N0BES9_9HYME</name>
<accession>A0A0N0BES9</accession>
<sequence>MRIPFSSKSLETQTRAKASMRTKGPLEDAFRFTVSPQ</sequence>
<gene>
    <name evidence="2" type="ORF">WN51_01410</name>
</gene>